<dbReference type="Pfam" id="PF02601">
    <property type="entry name" value="Exonuc_VII_L"/>
    <property type="match status" value="1"/>
</dbReference>
<keyword evidence="1 5" id="KW-0963">Cytoplasm</keyword>
<dbReference type="HAMAP" id="MF_00378">
    <property type="entry name" value="Exonuc_7_L"/>
    <property type="match status" value="1"/>
</dbReference>
<feature type="domain" description="OB-fold nucleic acid binding" evidence="9">
    <location>
        <begin position="17"/>
        <end position="109"/>
    </location>
</feature>
<keyword evidence="3 5" id="KW-0378">Hydrolase</keyword>
<dbReference type="InterPro" id="IPR025824">
    <property type="entry name" value="OB-fold_nuc-bd_dom"/>
</dbReference>
<feature type="region of interest" description="Disordered" evidence="7">
    <location>
        <begin position="472"/>
        <end position="524"/>
    </location>
</feature>
<comment type="subunit">
    <text evidence="5">Heterooligomer composed of large and small subunits.</text>
</comment>
<dbReference type="InterPro" id="IPR020579">
    <property type="entry name" value="Exonuc_VII_lsu_C"/>
</dbReference>
<comment type="subcellular location">
    <subcellularLocation>
        <location evidence="5 6">Cytoplasm</location>
    </subcellularLocation>
</comment>
<dbReference type="Proteomes" id="UP001296873">
    <property type="component" value="Unassembled WGS sequence"/>
</dbReference>
<dbReference type="InterPro" id="IPR003753">
    <property type="entry name" value="Exonuc_VII_L"/>
</dbReference>
<reference evidence="10 11" key="1">
    <citation type="journal article" date="2020" name="Microorganisms">
        <title>Osmotic Adaptation and Compatible Solute Biosynthesis of Phototrophic Bacteria as Revealed from Genome Analyses.</title>
        <authorList>
            <person name="Imhoff J.F."/>
            <person name="Rahn T."/>
            <person name="Kunzel S."/>
            <person name="Keller A."/>
            <person name="Neulinger S.C."/>
        </authorList>
    </citation>
    <scope>NUCLEOTIDE SEQUENCE [LARGE SCALE GENOMIC DNA]</scope>
    <source>
        <strain evidence="10 11">DSM 9895</strain>
    </source>
</reference>
<feature type="domain" description="Exonuclease VII large subunit C-terminal" evidence="8">
    <location>
        <begin position="133"/>
        <end position="471"/>
    </location>
</feature>
<sequence length="524" mass="56771">MPFESDADPRGDNQPIFTVTELGQAVKKTVEGAFERVRVRGEISRPSFPASGHVYFRLKDENAVLDAVCFRGMKQKLSMLPEDGLEVIASGRLTTYAGKSSYQIIVDSLEMAGEGALLKLLEERRKTLAAEGLFDAERKRPLPYLPGVVGVITSPTGSVIRDILHRLADRFPRHVLVWPVAVQGEQCAPQVTAAIQGFNALKKDGAVPRPDVLIVARGGGSLEDLWGFNEESVVRAAAASEIPLISAVGHETDTTLIDFAADRRAPTPSAAAEIAVPVKSELVNLVADFERRLIGAATRGLDNRRTHLEGLARGLPDPKRKLEESWQAVDDLSERLGGAVERFLRQRRESADNLGLRLPTPTQKIAQVRERVDNLGERIATAGHRRIERARDRFDGLDAERRLTQTTAQRVRDARQRVDELGRLLEGYSYQATLERGFAVVYADGELATRARDVASGQHLDITFADDTVSAVAGAGPGAGDRPSPPQPADKPAGKPAPSRSQPAKKTGKPRGKPADGGGQGSLL</sequence>
<gene>
    <name evidence="5" type="primary">xseA</name>
    <name evidence="10" type="ORF">CKO28_05870</name>
</gene>
<dbReference type="CDD" id="cd04489">
    <property type="entry name" value="ExoVII_LU_OBF"/>
    <property type="match status" value="1"/>
</dbReference>
<comment type="catalytic activity">
    <reaction evidence="5 6">
        <text>Exonucleolytic cleavage in either 5'- to 3'- or 3'- to 5'-direction to yield nucleoside 5'-phosphates.</text>
        <dbReference type="EC" id="3.1.11.6"/>
    </reaction>
</comment>
<evidence type="ECO:0000256" key="2">
    <source>
        <dbReference type="ARBA" id="ARBA00022722"/>
    </source>
</evidence>
<evidence type="ECO:0000259" key="9">
    <source>
        <dbReference type="Pfam" id="PF13742"/>
    </source>
</evidence>
<comment type="function">
    <text evidence="5">Bidirectionally degrades single-stranded DNA into large acid-insoluble oligonucleotides, which are then degraded further into small acid-soluble oligonucleotides.</text>
</comment>
<accession>A0ABS1DAS6</accession>
<keyword evidence="2 5" id="KW-0540">Nuclease</keyword>
<evidence type="ECO:0000256" key="6">
    <source>
        <dbReference type="RuleBase" id="RU004355"/>
    </source>
</evidence>
<dbReference type="Pfam" id="PF13742">
    <property type="entry name" value="tRNA_anti_2"/>
    <property type="match status" value="1"/>
</dbReference>
<keyword evidence="4 5" id="KW-0269">Exonuclease</keyword>
<evidence type="ECO:0000256" key="4">
    <source>
        <dbReference type="ARBA" id="ARBA00022839"/>
    </source>
</evidence>
<keyword evidence="11" id="KW-1185">Reference proteome</keyword>
<name>A0ABS1DAS6_9PROT</name>
<dbReference type="EC" id="3.1.11.6" evidence="5"/>
<comment type="caution">
    <text evidence="10">The sequence shown here is derived from an EMBL/GenBank/DDBJ whole genome shotgun (WGS) entry which is preliminary data.</text>
</comment>
<feature type="compositionally biased region" description="Gly residues" evidence="7">
    <location>
        <begin position="515"/>
        <end position="524"/>
    </location>
</feature>
<dbReference type="NCBIfam" id="TIGR00237">
    <property type="entry name" value="xseA"/>
    <property type="match status" value="1"/>
</dbReference>
<evidence type="ECO:0000256" key="3">
    <source>
        <dbReference type="ARBA" id="ARBA00022801"/>
    </source>
</evidence>
<organism evidence="10 11">
    <name type="scientific">Rhodovibrio sodomensis</name>
    <dbReference type="NCBI Taxonomy" id="1088"/>
    <lineage>
        <taxon>Bacteria</taxon>
        <taxon>Pseudomonadati</taxon>
        <taxon>Pseudomonadota</taxon>
        <taxon>Alphaproteobacteria</taxon>
        <taxon>Rhodospirillales</taxon>
        <taxon>Rhodovibrionaceae</taxon>
        <taxon>Rhodovibrio</taxon>
    </lineage>
</organism>
<evidence type="ECO:0000256" key="7">
    <source>
        <dbReference type="SAM" id="MobiDB-lite"/>
    </source>
</evidence>
<evidence type="ECO:0000313" key="10">
    <source>
        <dbReference type="EMBL" id="MBK1667558.1"/>
    </source>
</evidence>
<evidence type="ECO:0000313" key="11">
    <source>
        <dbReference type="Proteomes" id="UP001296873"/>
    </source>
</evidence>
<evidence type="ECO:0000259" key="8">
    <source>
        <dbReference type="Pfam" id="PF02601"/>
    </source>
</evidence>
<dbReference type="PANTHER" id="PTHR30008">
    <property type="entry name" value="EXODEOXYRIBONUCLEASE 7 LARGE SUBUNIT"/>
    <property type="match status" value="1"/>
</dbReference>
<dbReference type="PANTHER" id="PTHR30008:SF0">
    <property type="entry name" value="EXODEOXYRIBONUCLEASE 7 LARGE SUBUNIT"/>
    <property type="match status" value="1"/>
</dbReference>
<evidence type="ECO:0000256" key="1">
    <source>
        <dbReference type="ARBA" id="ARBA00022490"/>
    </source>
</evidence>
<evidence type="ECO:0000256" key="5">
    <source>
        <dbReference type="HAMAP-Rule" id="MF_00378"/>
    </source>
</evidence>
<proteinExistence type="inferred from homology"/>
<comment type="similarity">
    <text evidence="5 6">Belongs to the XseA family.</text>
</comment>
<dbReference type="EMBL" id="NRRL01000008">
    <property type="protein sequence ID" value="MBK1667558.1"/>
    <property type="molecule type" value="Genomic_DNA"/>
</dbReference>
<protein>
    <recommendedName>
        <fullName evidence="5">Exodeoxyribonuclease 7 large subunit</fullName>
        <ecNumber evidence="5">3.1.11.6</ecNumber>
    </recommendedName>
    <alternativeName>
        <fullName evidence="5">Exodeoxyribonuclease VII large subunit</fullName>
        <shortName evidence="5">Exonuclease VII large subunit</shortName>
    </alternativeName>
</protein>